<sequence length="127" mass="14271">MRRSRSRNVLGTALQACSLDPMTGYFRDGCCETGPSDRGRHIVCAVMTDEFLAFSKGQGNDLSTPRPEFRFLGLKAGDRWCLCLERWREAYKADCAPQIVLEATHEIALERLELSTLRAFAVEPLDS</sequence>
<evidence type="ECO:0000313" key="1">
    <source>
        <dbReference type="EMBL" id="GLQ20148.1"/>
    </source>
</evidence>
<dbReference type="InterPro" id="IPR018714">
    <property type="entry name" value="DUF2237"/>
</dbReference>
<proteinExistence type="predicted"/>
<gene>
    <name evidence="1" type="ORF">GCM10007854_11030</name>
</gene>
<dbReference type="PANTHER" id="PTHR37466">
    <property type="entry name" value="SLR1628 PROTEIN"/>
    <property type="match status" value="1"/>
</dbReference>
<dbReference type="RefSeq" id="WP_284370454.1">
    <property type="nucleotide sequence ID" value="NZ_BSNJ01000002.1"/>
</dbReference>
<name>A0ABQ5UXV9_9PROT</name>
<dbReference type="Gene3D" id="3.30.56.110">
    <property type="entry name" value="Protein of unknown function DUF2237"/>
    <property type="match status" value="1"/>
</dbReference>
<dbReference type="Proteomes" id="UP001161390">
    <property type="component" value="Unassembled WGS sequence"/>
</dbReference>
<evidence type="ECO:0000313" key="2">
    <source>
        <dbReference type="Proteomes" id="UP001161390"/>
    </source>
</evidence>
<organism evidence="1 2">
    <name type="scientific">Algimonas porphyrae</name>
    <dbReference type="NCBI Taxonomy" id="1128113"/>
    <lineage>
        <taxon>Bacteria</taxon>
        <taxon>Pseudomonadati</taxon>
        <taxon>Pseudomonadota</taxon>
        <taxon>Alphaproteobacteria</taxon>
        <taxon>Maricaulales</taxon>
        <taxon>Robiginitomaculaceae</taxon>
        <taxon>Algimonas</taxon>
    </lineage>
</organism>
<reference evidence="1" key="1">
    <citation type="journal article" date="2014" name="Int. J. Syst. Evol. Microbiol.">
        <title>Complete genome of a new Firmicutes species belonging to the dominant human colonic microbiota ('Ruminococcus bicirculans') reveals two chromosomes and a selective capacity to utilize plant glucans.</title>
        <authorList>
            <consortium name="NISC Comparative Sequencing Program"/>
            <person name="Wegmann U."/>
            <person name="Louis P."/>
            <person name="Goesmann A."/>
            <person name="Henrissat B."/>
            <person name="Duncan S.H."/>
            <person name="Flint H.J."/>
        </authorList>
    </citation>
    <scope>NUCLEOTIDE SEQUENCE</scope>
    <source>
        <strain evidence="1">NBRC 108216</strain>
    </source>
</reference>
<keyword evidence="2" id="KW-1185">Reference proteome</keyword>
<dbReference type="EMBL" id="BSNJ01000002">
    <property type="protein sequence ID" value="GLQ20148.1"/>
    <property type="molecule type" value="Genomic_DNA"/>
</dbReference>
<comment type="caution">
    <text evidence="1">The sequence shown here is derived from an EMBL/GenBank/DDBJ whole genome shotgun (WGS) entry which is preliminary data.</text>
</comment>
<reference evidence="1" key="2">
    <citation type="submission" date="2023-01" db="EMBL/GenBank/DDBJ databases">
        <title>Draft genome sequence of Algimonas porphyrae strain NBRC 108216.</title>
        <authorList>
            <person name="Sun Q."/>
            <person name="Mori K."/>
        </authorList>
    </citation>
    <scope>NUCLEOTIDE SEQUENCE</scope>
    <source>
        <strain evidence="1">NBRC 108216</strain>
    </source>
</reference>
<evidence type="ECO:0008006" key="3">
    <source>
        <dbReference type="Google" id="ProtNLM"/>
    </source>
</evidence>
<dbReference type="Pfam" id="PF09996">
    <property type="entry name" value="DUF2237"/>
    <property type="match status" value="1"/>
</dbReference>
<protein>
    <recommendedName>
        <fullName evidence="3">DUF2237 domain-containing protein</fullName>
    </recommendedName>
</protein>
<accession>A0ABQ5UXV9</accession>
<dbReference type="PANTHER" id="PTHR37466:SF1">
    <property type="entry name" value="SLR1628 PROTEIN"/>
    <property type="match status" value="1"/>
</dbReference>